<dbReference type="HAMAP" id="MF_00074">
    <property type="entry name" value="16SrRNA_methyltr_G"/>
    <property type="match status" value="1"/>
</dbReference>
<name>A0A0L6CLY3_9MICO</name>
<proteinExistence type="inferred from homology"/>
<protein>
    <recommendedName>
        <fullName evidence="6">Ribosomal RNA small subunit methyltransferase G</fullName>
        <ecNumber evidence="6">2.1.1.-</ecNumber>
    </recommendedName>
    <alternativeName>
        <fullName evidence="6">16S rRNA 7-methylguanosine methyltransferase</fullName>
        <shortName evidence="6">16S rRNA m7G methyltransferase</shortName>
    </alternativeName>
</protein>
<dbReference type="PATRIC" id="fig|1631356.3.peg.3800"/>
<dbReference type="EMBL" id="LAIR01000002">
    <property type="protein sequence ID" value="KNX38757.1"/>
    <property type="molecule type" value="Genomic_DNA"/>
</dbReference>
<organism evidence="8 9">
    <name type="scientific">Luteipulveratus halotolerans</name>
    <dbReference type="NCBI Taxonomy" id="1631356"/>
    <lineage>
        <taxon>Bacteria</taxon>
        <taxon>Bacillati</taxon>
        <taxon>Actinomycetota</taxon>
        <taxon>Actinomycetes</taxon>
        <taxon>Micrococcales</taxon>
        <taxon>Dermacoccaceae</taxon>
        <taxon>Luteipulveratus</taxon>
    </lineage>
</organism>
<keyword evidence="4 6" id="KW-0808">Transferase</keyword>
<feature type="compositionally biased region" description="Basic residues" evidence="7">
    <location>
        <begin position="238"/>
        <end position="250"/>
    </location>
</feature>
<dbReference type="CDD" id="cd02440">
    <property type="entry name" value="AdoMet_MTases"/>
    <property type="match status" value="1"/>
</dbReference>
<dbReference type="OrthoDB" id="9808773at2"/>
<dbReference type="InterPro" id="IPR003682">
    <property type="entry name" value="rRNA_ssu_MeTfrase_G"/>
</dbReference>
<sequence length="250" mass="26685">MEPDETGAQVSAPPAPDQAQQILGDRLDLAAAYVAHLADTGVTHGLIGPREVPRLWQRHVLNCAVIAPAFEAEASVADVGAGAGLPGLVLAIARPDLRLVLVEPLERRTRWLQSVIDDLGLDNVEVRRAKAEQLWGTLAVDAVTSRAVARLGELARLSLPLLRPGGTMIALKGERATTELAEDAEILGRLRVADTAVEIYGEGQVDPPSTVVVLRVDGMAPQLRTPVGSGPAQSAEKKRAKRAQRRQGRR</sequence>
<evidence type="ECO:0000256" key="5">
    <source>
        <dbReference type="ARBA" id="ARBA00022691"/>
    </source>
</evidence>
<dbReference type="Proteomes" id="UP000037397">
    <property type="component" value="Unassembled WGS sequence"/>
</dbReference>
<evidence type="ECO:0000256" key="6">
    <source>
        <dbReference type="HAMAP-Rule" id="MF_00074"/>
    </source>
</evidence>
<dbReference type="NCBIfam" id="TIGR00138">
    <property type="entry name" value="rsmG_gidB"/>
    <property type="match status" value="1"/>
</dbReference>
<keyword evidence="2 6" id="KW-0698">rRNA processing</keyword>
<reference evidence="9" key="1">
    <citation type="submission" date="2015-03" db="EMBL/GenBank/DDBJ databases">
        <title>Luteipulveratus halotolerans sp. nov., a novel actinobacterium (Dermacoccaceae) from Sarawak, Malaysia.</title>
        <authorList>
            <person name="Juboi H."/>
            <person name="Basik A."/>
            <person name="Shamsul S.S."/>
            <person name="Arnold P."/>
            <person name="Schmitt E.K."/>
            <person name="Sanglier J.-J."/>
            <person name="Yeo T."/>
        </authorList>
    </citation>
    <scope>NUCLEOTIDE SEQUENCE [LARGE SCALE GENOMIC DNA]</scope>
    <source>
        <strain evidence="9">C296001</strain>
    </source>
</reference>
<keyword evidence="1 6" id="KW-0963">Cytoplasm</keyword>
<feature type="binding site" evidence="6">
    <location>
        <position position="80"/>
    </location>
    <ligand>
        <name>S-adenosyl-L-methionine</name>
        <dbReference type="ChEBI" id="CHEBI:59789"/>
    </ligand>
</feature>
<evidence type="ECO:0000313" key="9">
    <source>
        <dbReference type="Proteomes" id="UP000037397"/>
    </source>
</evidence>
<dbReference type="PANTHER" id="PTHR31760">
    <property type="entry name" value="S-ADENOSYL-L-METHIONINE-DEPENDENT METHYLTRANSFERASES SUPERFAMILY PROTEIN"/>
    <property type="match status" value="1"/>
</dbReference>
<comment type="function">
    <text evidence="6">Specifically methylates the N7 position of a guanine in 16S rRNA.</text>
</comment>
<evidence type="ECO:0000256" key="2">
    <source>
        <dbReference type="ARBA" id="ARBA00022552"/>
    </source>
</evidence>
<accession>A0A0L6CLY3</accession>
<dbReference type="GO" id="GO:0070043">
    <property type="term" value="F:rRNA (guanine-N7-)-methyltransferase activity"/>
    <property type="evidence" value="ECO:0007669"/>
    <property type="project" value="UniProtKB-UniRule"/>
</dbReference>
<dbReference type="SUPFAM" id="SSF53335">
    <property type="entry name" value="S-adenosyl-L-methionine-dependent methyltransferases"/>
    <property type="match status" value="1"/>
</dbReference>
<keyword evidence="9" id="KW-1185">Reference proteome</keyword>
<comment type="similarity">
    <text evidence="6">Belongs to the methyltransferase superfamily. RNA methyltransferase RsmG family.</text>
</comment>
<dbReference type="GO" id="GO:0005829">
    <property type="term" value="C:cytosol"/>
    <property type="evidence" value="ECO:0007669"/>
    <property type="project" value="TreeGrafter"/>
</dbReference>
<evidence type="ECO:0000313" key="8">
    <source>
        <dbReference type="EMBL" id="KNX38757.1"/>
    </source>
</evidence>
<evidence type="ECO:0000256" key="1">
    <source>
        <dbReference type="ARBA" id="ARBA00022490"/>
    </source>
</evidence>
<keyword evidence="3 6" id="KW-0489">Methyltransferase</keyword>
<dbReference type="STRING" id="1631356.VV01_19015"/>
<dbReference type="EC" id="2.1.1.-" evidence="6"/>
<dbReference type="PANTHER" id="PTHR31760:SF0">
    <property type="entry name" value="S-ADENOSYL-L-METHIONINE-DEPENDENT METHYLTRANSFERASES SUPERFAMILY PROTEIN"/>
    <property type="match status" value="1"/>
</dbReference>
<keyword evidence="5 6" id="KW-0949">S-adenosyl-L-methionine</keyword>
<dbReference type="InterPro" id="IPR029063">
    <property type="entry name" value="SAM-dependent_MTases_sf"/>
</dbReference>
<evidence type="ECO:0000256" key="4">
    <source>
        <dbReference type="ARBA" id="ARBA00022679"/>
    </source>
</evidence>
<feature type="binding site" evidence="6">
    <location>
        <begin position="131"/>
        <end position="132"/>
    </location>
    <ligand>
        <name>S-adenosyl-L-methionine</name>
        <dbReference type="ChEBI" id="CHEBI:59789"/>
    </ligand>
</feature>
<comment type="subcellular location">
    <subcellularLocation>
        <location evidence="6">Cytoplasm</location>
    </subcellularLocation>
</comment>
<dbReference type="Pfam" id="PF02527">
    <property type="entry name" value="GidB"/>
    <property type="match status" value="1"/>
</dbReference>
<gene>
    <name evidence="6" type="primary">rsmG</name>
    <name evidence="8" type="ORF">VV01_19015</name>
</gene>
<comment type="caution">
    <text evidence="8">The sequence shown here is derived from an EMBL/GenBank/DDBJ whole genome shotgun (WGS) entry which is preliminary data.</text>
</comment>
<feature type="region of interest" description="Disordered" evidence="7">
    <location>
        <begin position="222"/>
        <end position="250"/>
    </location>
</feature>
<comment type="caution">
    <text evidence="6">Lacks conserved residue(s) required for the propagation of feature annotation.</text>
</comment>
<dbReference type="Gene3D" id="3.40.50.150">
    <property type="entry name" value="Vaccinia Virus protein VP39"/>
    <property type="match status" value="1"/>
</dbReference>
<feature type="binding site" evidence="6">
    <location>
        <position position="85"/>
    </location>
    <ligand>
        <name>S-adenosyl-L-methionine</name>
        <dbReference type="ChEBI" id="CHEBI:59789"/>
    </ligand>
</feature>
<evidence type="ECO:0000256" key="3">
    <source>
        <dbReference type="ARBA" id="ARBA00022603"/>
    </source>
</evidence>
<dbReference type="AlphaFoldDB" id="A0A0L6CLY3"/>
<evidence type="ECO:0000256" key="7">
    <source>
        <dbReference type="SAM" id="MobiDB-lite"/>
    </source>
</evidence>
<feature type="binding site" evidence="6">
    <location>
        <position position="146"/>
    </location>
    <ligand>
        <name>S-adenosyl-L-methionine</name>
        <dbReference type="ChEBI" id="CHEBI:59789"/>
    </ligand>
</feature>